<accession>A0AAF0XRD6</accession>
<proteinExistence type="predicted"/>
<dbReference type="PANTHER" id="PTHR36805">
    <property type="entry name" value="AGENET DOMAIN-CONTAINING PROTEIN"/>
    <property type="match status" value="1"/>
</dbReference>
<dbReference type="InterPro" id="IPR014002">
    <property type="entry name" value="Agenet_dom_plant"/>
</dbReference>
<dbReference type="Pfam" id="PF05641">
    <property type="entry name" value="Agenet"/>
    <property type="match status" value="1"/>
</dbReference>
<organism evidence="3 4">
    <name type="scientific">Daucus carota subsp. sativus</name>
    <name type="common">Carrot</name>
    <dbReference type="NCBI Taxonomy" id="79200"/>
    <lineage>
        <taxon>Eukaryota</taxon>
        <taxon>Viridiplantae</taxon>
        <taxon>Streptophyta</taxon>
        <taxon>Embryophyta</taxon>
        <taxon>Tracheophyta</taxon>
        <taxon>Spermatophyta</taxon>
        <taxon>Magnoliopsida</taxon>
        <taxon>eudicotyledons</taxon>
        <taxon>Gunneridae</taxon>
        <taxon>Pentapetalae</taxon>
        <taxon>asterids</taxon>
        <taxon>campanulids</taxon>
        <taxon>Apiales</taxon>
        <taxon>Apiaceae</taxon>
        <taxon>Apioideae</taxon>
        <taxon>Scandiceae</taxon>
        <taxon>Daucinae</taxon>
        <taxon>Daucus</taxon>
        <taxon>Daucus sect. Daucus</taxon>
    </lineage>
</organism>
<reference evidence="3" key="2">
    <citation type="submission" date="2022-03" db="EMBL/GenBank/DDBJ databases">
        <title>Draft title - Genomic analysis of global carrot germplasm unveils the trajectory of domestication and the origin of high carotenoid orange carrot.</title>
        <authorList>
            <person name="Iorizzo M."/>
            <person name="Ellison S."/>
            <person name="Senalik D."/>
            <person name="Macko-Podgorni A."/>
            <person name="Grzebelus D."/>
            <person name="Bostan H."/>
            <person name="Rolling W."/>
            <person name="Curaba J."/>
            <person name="Simon P."/>
        </authorList>
    </citation>
    <scope>NUCLEOTIDE SEQUENCE</scope>
    <source>
        <tissue evidence="3">Leaf</tissue>
    </source>
</reference>
<dbReference type="PANTHER" id="PTHR36805:SF7">
    <property type="entry name" value="AGENET DOMAIN-CONTAINING PROTEIN"/>
    <property type="match status" value="1"/>
</dbReference>
<dbReference type="AlphaFoldDB" id="A0AAF0XRD6"/>
<dbReference type="Proteomes" id="UP000077755">
    <property type="component" value="Chromosome 8"/>
</dbReference>
<protein>
    <recommendedName>
        <fullName evidence="2">Agenet domain-containing protein</fullName>
    </recommendedName>
</protein>
<evidence type="ECO:0000313" key="4">
    <source>
        <dbReference type="Proteomes" id="UP000077755"/>
    </source>
</evidence>
<feature type="compositionally biased region" description="Polar residues" evidence="1">
    <location>
        <begin position="267"/>
        <end position="278"/>
    </location>
</feature>
<keyword evidence="4" id="KW-1185">Reference proteome</keyword>
<feature type="region of interest" description="Disordered" evidence="1">
    <location>
        <begin position="261"/>
        <end position="302"/>
    </location>
</feature>
<evidence type="ECO:0000259" key="2">
    <source>
        <dbReference type="SMART" id="SM00743"/>
    </source>
</evidence>
<feature type="domain" description="Agenet" evidence="2">
    <location>
        <begin position="137"/>
        <end position="197"/>
    </location>
</feature>
<dbReference type="InterPro" id="IPR008395">
    <property type="entry name" value="Agenet-like_dom"/>
</dbReference>
<sequence length="418" mass="46478">MKCLKKCALNISVSLVQLYHSCEINMENPDLLPFKVGQLAEAKSFEKGYRGAWFRCKIHEIYVKNGHIWHALEYIDFPDEKKKVKKLKIYQLSVWIKMKGKEKERQLMVRPQYPRTCEEINLPLVKGITEVSIGTDDVWKVGDMVDWLTDGCFWTGRLTEVLNDGKAVVTLIPPPVGEGRTYIVSCKDLRPSLDWSPESSWRAPSFVGENSCIVKYVAYNCIVYLITFSGIKNTDTPAAGHMKCDIDYKDEGSKDFVDKTVSPVDGSISSNNSANSLHTAEKSGSGKLRDMSRASGSIVPRTRRLEDLDMRDSVVEKPSLSDSVSSSHIKCASNETAVHTGTEDLDNSEGAVKKVKTGGSPPLNIAVSNSLDAVIMDLEELANKIQWLKGFLDFGIPLPNGTTPSWKLVEHRGSSTPK</sequence>
<dbReference type="SMART" id="SM00743">
    <property type="entry name" value="Agenet"/>
    <property type="match status" value="1"/>
</dbReference>
<dbReference type="EMBL" id="CP093350">
    <property type="protein sequence ID" value="WOH12748.1"/>
    <property type="molecule type" value="Genomic_DNA"/>
</dbReference>
<gene>
    <name evidence="3" type="ORF">DCAR_0832256</name>
</gene>
<name>A0AAF0XRD6_DAUCS</name>
<evidence type="ECO:0000313" key="3">
    <source>
        <dbReference type="EMBL" id="WOH12748.1"/>
    </source>
</evidence>
<evidence type="ECO:0000256" key="1">
    <source>
        <dbReference type="SAM" id="MobiDB-lite"/>
    </source>
</evidence>
<reference evidence="3" key="1">
    <citation type="journal article" date="2016" name="Nat. Genet.">
        <title>A high-quality carrot genome assembly provides new insights into carotenoid accumulation and asterid genome evolution.</title>
        <authorList>
            <person name="Iorizzo M."/>
            <person name="Ellison S."/>
            <person name="Senalik D."/>
            <person name="Zeng P."/>
            <person name="Satapoomin P."/>
            <person name="Huang J."/>
            <person name="Bowman M."/>
            <person name="Iovene M."/>
            <person name="Sanseverino W."/>
            <person name="Cavagnaro P."/>
            <person name="Yildiz M."/>
            <person name="Macko-Podgorni A."/>
            <person name="Moranska E."/>
            <person name="Grzebelus E."/>
            <person name="Grzebelus D."/>
            <person name="Ashrafi H."/>
            <person name="Zheng Z."/>
            <person name="Cheng S."/>
            <person name="Spooner D."/>
            <person name="Van Deynze A."/>
            <person name="Simon P."/>
        </authorList>
    </citation>
    <scope>NUCLEOTIDE SEQUENCE</scope>
    <source>
        <tissue evidence="3">Leaf</tissue>
    </source>
</reference>